<gene>
    <name evidence="1" type="ORF">N7E81_04780</name>
</gene>
<evidence type="ECO:0008006" key="3">
    <source>
        <dbReference type="Google" id="ProtNLM"/>
    </source>
</evidence>
<protein>
    <recommendedName>
        <fullName evidence="3">WD40-like Beta Propeller Repeat</fullName>
    </recommendedName>
</protein>
<dbReference type="SUPFAM" id="SSF82171">
    <property type="entry name" value="DPP6 N-terminal domain-like"/>
    <property type="match status" value="1"/>
</dbReference>
<organism evidence="1 2">
    <name type="scientific">Reichenbachiella carrageenanivorans</name>
    <dbReference type="NCBI Taxonomy" id="2979869"/>
    <lineage>
        <taxon>Bacteria</taxon>
        <taxon>Pseudomonadati</taxon>
        <taxon>Bacteroidota</taxon>
        <taxon>Cytophagia</taxon>
        <taxon>Cytophagales</taxon>
        <taxon>Reichenbachiellaceae</taxon>
        <taxon>Reichenbachiella</taxon>
    </lineage>
</organism>
<name>A0ABY6D5S2_9BACT</name>
<dbReference type="Gene3D" id="2.120.10.30">
    <property type="entry name" value="TolB, C-terminal domain"/>
    <property type="match status" value="1"/>
</dbReference>
<accession>A0ABY6D5S2</accession>
<proteinExistence type="predicted"/>
<dbReference type="RefSeq" id="WP_263052143.1">
    <property type="nucleotide sequence ID" value="NZ_CP106735.1"/>
</dbReference>
<reference evidence="1" key="1">
    <citation type="submission" date="2022-10" db="EMBL/GenBank/DDBJ databases">
        <title>Comparative genomics and taxonomic characterization of three novel marine species of genus Reichenbachiella exhibiting antioxidant and polysaccharide degradation activities.</title>
        <authorList>
            <person name="Muhammad N."/>
            <person name="Lee Y.-J."/>
            <person name="Ko J."/>
            <person name="Kim S.-G."/>
        </authorList>
    </citation>
    <scope>NUCLEOTIDE SEQUENCE</scope>
    <source>
        <strain evidence="1">Wsw4-B4</strain>
    </source>
</reference>
<dbReference type="Proteomes" id="UP001062165">
    <property type="component" value="Chromosome"/>
</dbReference>
<evidence type="ECO:0000313" key="1">
    <source>
        <dbReference type="EMBL" id="UXX80413.1"/>
    </source>
</evidence>
<keyword evidence="2" id="KW-1185">Reference proteome</keyword>
<sequence>MKIAKLNLWIVMILSLICESSYGQITLKKFDDPALGGQIESIIFGDSDGTNARTTATRKEFNIQENNPYNKLNYQEKGIAKDGSSLYKASRSQFNQLRRVSNNTSHGENNSSENLEARSHAFVSQSGQRAVVSYNMFLYGSEGDPSDQDRVSTIYVLDAEGNIANRFENIPSDAFEPTITSNGKYLAYCYGERMAHSGNDIESGIKIMDLANNNVYFELKKVTVRGLVFSDSTLKIVYSSQYEKDILILDETDGGLYKLSNSPHKFSLGYLKFKNSKTGEFITKTDLIKIK</sequence>
<dbReference type="EMBL" id="CP106735">
    <property type="protein sequence ID" value="UXX80413.1"/>
    <property type="molecule type" value="Genomic_DNA"/>
</dbReference>
<dbReference type="InterPro" id="IPR011042">
    <property type="entry name" value="6-blade_b-propeller_TolB-like"/>
</dbReference>
<evidence type="ECO:0000313" key="2">
    <source>
        <dbReference type="Proteomes" id="UP001062165"/>
    </source>
</evidence>